<evidence type="ECO:0000256" key="7">
    <source>
        <dbReference type="ARBA" id="ARBA00023180"/>
    </source>
</evidence>
<dbReference type="InterPro" id="IPR029034">
    <property type="entry name" value="Cystine-knot_cytokine"/>
</dbReference>
<accession>A0A087VZX5</accession>
<evidence type="ECO:0000313" key="12">
    <source>
        <dbReference type="Proteomes" id="UP000017246"/>
    </source>
</evidence>
<keyword evidence="5 8" id="KW-0339">Growth factor</keyword>
<dbReference type="eggNOG" id="KOG3900">
    <property type="taxonomic scope" value="Eukaryota"/>
</dbReference>
<dbReference type="InterPro" id="IPR017948">
    <property type="entry name" value="TGFb_CS"/>
</dbReference>
<dbReference type="AlphaFoldDB" id="A0A087VZX5"/>
<dbReference type="PROSITE" id="PS51362">
    <property type="entry name" value="TGF_BETA_2"/>
    <property type="match status" value="1"/>
</dbReference>
<keyword evidence="3" id="KW-0964">Secreted</keyword>
<evidence type="ECO:0000256" key="1">
    <source>
        <dbReference type="ARBA" id="ARBA00004613"/>
    </source>
</evidence>
<dbReference type="InterPro" id="IPR015615">
    <property type="entry name" value="TGF-beta-rel"/>
</dbReference>
<dbReference type="Pfam" id="PF00688">
    <property type="entry name" value="TGFb_propeptide"/>
    <property type="match status" value="1"/>
</dbReference>
<dbReference type="GO" id="GO:0008083">
    <property type="term" value="F:growth factor activity"/>
    <property type="evidence" value="ECO:0007669"/>
    <property type="project" value="UniProtKB-KW"/>
</dbReference>
<organism evidence="11 12">
    <name type="scientific">Echinococcus multilocularis</name>
    <name type="common">Fox tapeworm</name>
    <dbReference type="NCBI Taxonomy" id="6211"/>
    <lineage>
        <taxon>Eukaryota</taxon>
        <taxon>Metazoa</taxon>
        <taxon>Spiralia</taxon>
        <taxon>Lophotrochozoa</taxon>
        <taxon>Platyhelminthes</taxon>
        <taxon>Cestoda</taxon>
        <taxon>Eucestoda</taxon>
        <taxon>Cyclophyllidea</taxon>
        <taxon>Taeniidae</taxon>
        <taxon>Echinococcus</taxon>
    </lineage>
</organism>
<dbReference type="PANTHER" id="PTHR11848:SF308">
    <property type="entry name" value="BMP-LIKE PROTEIN UNC-129"/>
    <property type="match status" value="1"/>
</dbReference>
<dbReference type="PROSITE" id="PS00250">
    <property type="entry name" value="TGF_BETA_1"/>
    <property type="match status" value="1"/>
</dbReference>
<dbReference type="InterPro" id="IPR001111">
    <property type="entry name" value="TGF-b_propeptide"/>
</dbReference>
<name>A0A087VZX5_ECHMU</name>
<comment type="similarity">
    <text evidence="2 8">Belongs to the TGF-beta family.</text>
</comment>
<protein>
    <submittedName>
        <fullName evidence="11">Anti dorsalizing morpholocus tagtic protein 1a</fullName>
    </submittedName>
</protein>
<keyword evidence="4" id="KW-0732">Signal</keyword>
<dbReference type="CDD" id="cd13756">
    <property type="entry name" value="TGF_beta_BMPs_GDFs"/>
    <property type="match status" value="1"/>
</dbReference>
<evidence type="ECO:0000313" key="11">
    <source>
        <dbReference type="EMBL" id="CDI97993.1"/>
    </source>
</evidence>
<feature type="region of interest" description="Disordered" evidence="9">
    <location>
        <begin position="32"/>
        <end position="63"/>
    </location>
</feature>
<keyword evidence="7" id="KW-0325">Glycoprotein</keyword>
<evidence type="ECO:0000256" key="2">
    <source>
        <dbReference type="ARBA" id="ARBA00006656"/>
    </source>
</evidence>
<dbReference type="OrthoDB" id="5987191at2759"/>
<dbReference type="Pfam" id="PF00019">
    <property type="entry name" value="TGF_beta"/>
    <property type="match status" value="1"/>
</dbReference>
<evidence type="ECO:0000256" key="3">
    <source>
        <dbReference type="ARBA" id="ARBA00022525"/>
    </source>
</evidence>
<dbReference type="Gene3D" id="2.10.90.10">
    <property type="entry name" value="Cystine-knot cytokines"/>
    <property type="match status" value="1"/>
</dbReference>
<evidence type="ECO:0000256" key="4">
    <source>
        <dbReference type="ARBA" id="ARBA00022729"/>
    </source>
</evidence>
<dbReference type="OMA" id="VFGMDDP"/>
<dbReference type="GO" id="GO:0005125">
    <property type="term" value="F:cytokine activity"/>
    <property type="evidence" value="ECO:0007669"/>
    <property type="project" value="TreeGrafter"/>
</dbReference>
<evidence type="ECO:0000259" key="10">
    <source>
        <dbReference type="PROSITE" id="PS51362"/>
    </source>
</evidence>
<dbReference type="InterPro" id="IPR001839">
    <property type="entry name" value="TGF-b_C"/>
</dbReference>
<dbReference type="EMBL" id="LN902846">
    <property type="protein sequence ID" value="CDI97993.1"/>
    <property type="molecule type" value="Genomic_DNA"/>
</dbReference>
<evidence type="ECO:0000256" key="6">
    <source>
        <dbReference type="ARBA" id="ARBA00023157"/>
    </source>
</evidence>
<dbReference type="STRING" id="6211.A0A087VZX5"/>
<comment type="subcellular location">
    <subcellularLocation>
        <location evidence="1">Secreted</location>
    </subcellularLocation>
</comment>
<evidence type="ECO:0000256" key="9">
    <source>
        <dbReference type="SAM" id="MobiDB-lite"/>
    </source>
</evidence>
<feature type="domain" description="TGF-beta family profile" evidence="10">
    <location>
        <begin position="379"/>
        <end position="520"/>
    </location>
</feature>
<dbReference type="Gene3D" id="2.60.120.970">
    <property type="match status" value="1"/>
</dbReference>
<reference evidence="11" key="2">
    <citation type="submission" date="2015-11" db="EMBL/GenBank/DDBJ databases">
        <authorList>
            <person name="Zhang Y."/>
            <person name="Guo Z."/>
        </authorList>
    </citation>
    <scope>NUCLEOTIDE SEQUENCE</scope>
</reference>
<reference evidence="11" key="1">
    <citation type="journal article" date="2013" name="Nature">
        <title>The genomes of four tapeworm species reveal adaptations to parasitism.</title>
        <authorList>
            <person name="Tsai I.J."/>
            <person name="Zarowiecki M."/>
            <person name="Holroyd N."/>
            <person name="Garciarrubio A."/>
            <person name="Sanchez-Flores A."/>
            <person name="Brooks K.L."/>
            <person name="Tracey A."/>
            <person name="Bobes R.J."/>
            <person name="Fragoso G."/>
            <person name="Sciutto E."/>
            <person name="Aslett M."/>
            <person name="Beasley H."/>
            <person name="Bennett H.M."/>
            <person name="Cai J."/>
            <person name="Camicia F."/>
            <person name="Clark R."/>
            <person name="Cucher M."/>
            <person name="De Silva N."/>
            <person name="Day T.A."/>
            <person name="Deplazes P."/>
            <person name="Estrada K."/>
            <person name="Fernandez C."/>
            <person name="Holland P.W."/>
            <person name="Hou J."/>
            <person name="Hu S."/>
            <person name="Huckvale T."/>
            <person name="Hung S.S."/>
            <person name="Kamenetzky L."/>
            <person name="Keane J.A."/>
            <person name="Kiss F."/>
            <person name="Koziol U."/>
            <person name="Lambert O."/>
            <person name="Liu K."/>
            <person name="Luo X."/>
            <person name="Luo Y."/>
            <person name="Macchiaroli N."/>
            <person name="Nichol S."/>
            <person name="Paps J."/>
            <person name="Parkinson J."/>
            <person name="Pouchkina-Stantcheva N."/>
            <person name="Riddiford N."/>
            <person name="Rosenzvit M."/>
            <person name="Salinas G."/>
            <person name="Wasmuth J.D."/>
            <person name="Zamanian M."/>
            <person name="Zheng Y."/>
            <person name="Cai X."/>
            <person name="Soberon X."/>
            <person name="Olson P.D."/>
            <person name="Laclette J.P."/>
            <person name="Brehm K."/>
            <person name="Berriman M."/>
            <person name="Garciarrubio A."/>
            <person name="Bobes R.J."/>
            <person name="Fragoso G."/>
            <person name="Sanchez-Flores A."/>
            <person name="Estrada K."/>
            <person name="Cevallos M.A."/>
            <person name="Morett E."/>
            <person name="Gonzalez V."/>
            <person name="Portillo T."/>
            <person name="Ochoa-Leyva A."/>
            <person name="Jose M.V."/>
            <person name="Sciutto E."/>
            <person name="Landa A."/>
            <person name="Jimenez L."/>
            <person name="Valdes V."/>
            <person name="Carrero J.C."/>
            <person name="Larralde C."/>
            <person name="Morales-Montor J."/>
            <person name="Limon-Lason J."/>
            <person name="Soberon X."/>
            <person name="Laclette J.P."/>
        </authorList>
    </citation>
    <scope>NUCLEOTIDE SEQUENCE [LARGE SCALE GENOMIC DNA]</scope>
</reference>
<dbReference type="SUPFAM" id="SSF57501">
    <property type="entry name" value="Cystine-knot cytokines"/>
    <property type="match status" value="1"/>
</dbReference>
<evidence type="ECO:0000256" key="8">
    <source>
        <dbReference type="RuleBase" id="RU000354"/>
    </source>
</evidence>
<proteinExistence type="inferred from homology"/>
<dbReference type="Proteomes" id="UP000017246">
    <property type="component" value="Unassembled WGS sequence"/>
</dbReference>
<dbReference type="GO" id="GO:0005615">
    <property type="term" value="C:extracellular space"/>
    <property type="evidence" value="ECO:0007669"/>
    <property type="project" value="TreeGrafter"/>
</dbReference>
<keyword evidence="6" id="KW-1015">Disulfide bond</keyword>
<evidence type="ECO:0000256" key="5">
    <source>
        <dbReference type="ARBA" id="ARBA00023030"/>
    </source>
</evidence>
<dbReference type="FunFam" id="2.10.90.10:FF:000001">
    <property type="entry name" value="Bone morphogenetic protein 4"/>
    <property type="match status" value="1"/>
</dbReference>
<gene>
    <name evidence="11" type="ORF">EmuJ_000181200</name>
</gene>
<dbReference type="PANTHER" id="PTHR11848">
    <property type="entry name" value="TGF-BETA FAMILY"/>
    <property type="match status" value="1"/>
</dbReference>
<keyword evidence="12" id="KW-1185">Reference proteome</keyword>
<dbReference type="SMART" id="SM00204">
    <property type="entry name" value="TGFB"/>
    <property type="match status" value="1"/>
</dbReference>
<sequence>MEHVNQLSALMGSHAASSSRLDDVCARAFDHRKPSTPSSLTRTCVEEQASQRPDLGRPRPPANAEYPLCKLADDKFFRVSIQSPTSITTLVLILLLVYATAFTLGVEGSVEEWARVPPDFLTRLYQSTTDERGRLFAPPPYYADSVLAFLDEKKTYNSASQYEYFFNVTQLPQNTLPIQAELHLYRTVGGKGDLSVLKSQQPLPSHNLQPPSSYSKKLPLQPFIFLKLFYVKIDSEGRGTLQLLEMKRIFRHYYGWIVFNINEALTHWLHSNQKNAIKGLIVEATYSNRTPIRDRQELNFVQRHFRNAGRLQPCLIVYCRDWTAKSSYHTTSNDKINRRLENDDLAQDFLRNDPWRYTRVYMHEYPRPKSEAIQTALQRSKRNTVQITKRHSTVTMKNRPPRRYCRRRKMVVSFAQLNMTDWILAPVTFDAGVCTGACTFPLGQEAHPTNHAVLQSVWSRFLQTATFTSTSASGASAQRVPSPCCVPHELEALPMLYFQTDNRVVLNHRPDMVVRSCGCK</sequence>